<sequence>MVSVLRMASISVLHPPAWASLRKTATDSQREEEATKDAHSCACLHAGFSAWVLPVFGSSLALSRTRVAAALSIEGYARWPRCRCRSDSARHDTAARHVEPALRRKCVAQYSEGSLDSNTEERVYYFRSRSGIKSYVEFFWHFGDALIDRTMLSNGDLVCPTGNF</sequence>
<evidence type="ECO:0000313" key="2">
    <source>
        <dbReference type="Proteomes" id="UP000814033"/>
    </source>
</evidence>
<gene>
    <name evidence="1" type="ORF">FA95DRAFT_1578125</name>
</gene>
<dbReference type="EMBL" id="MU276466">
    <property type="protein sequence ID" value="KAI0038555.1"/>
    <property type="molecule type" value="Genomic_DNA"/>
</dbReference>
<reference evidence="1" key="2">
    <citation type="journal article" date="2022" name="New Phytol.">
        <title>Evolutionary transition to the ectomycorrhizal habit in the genomes of a hyperdiverse lineage of mushroom-forming fungi.</title>
        <authorList>
            <person name="Looney B."/>
            <person name="Miyauchi S."/>
            <person name="Morin E."/>
            <person name="Drula E."/>
            <person name="Courty P.E."/>
            <person name="Kohler A."/>
            <person name="Kuo A."/>
            <person name="LaButti K."/>
            <person name="Pangilinan J."/>
            <person name="Lipzen A."/>
            <person name="Riley R."/>
            <person name="Andreopoulos W."/>
            <person name="He G."/>
            <person name="Johnson J."/>
            <person name="Nolan M."/>
            <person name="Tritt A."/>
            <person name="Barry K.W."/>
            <person name="Grigoriev I.V."/>
            <person name="Nagy L.G."/>
            <person name="Hibbett D."/>
            <person name="Henrissat B."/>
            <person name="Matheny P.B."/>
            <person name="Labbe J."/>
            <person name="Martin F.M."/>
        </authorList>
    </citation>
    <scope>NUCLEOTIDE SEQUENCE</scope>
    <source>
        <strain evidence="1">FP105234-sp</strain>
    </source>
</reference>
<evidence type="ECO:0000313" key="1">
    <source>
        <dbReference type="EMBL" id="KAI0038555.1"/>
    </source>
</evidence>
<proteinExistence type="predicted"/>
<organism evidence="1 2">
    <name type="scientific">Auriscalpium vulgare</name>
    <dbReference type="NCBI Taxonomy" id="40419"/>
    <lineage>
        <taxon>Eukaryota</taxon>
        <taxon>Fungi</taxon>
        <taxon>Dikarya</taxon>
        <taxon>Basidiomycota</taxon>
        <taxon>Agaricomycotina</taxon>
        <taxon>Agaricomycetes</taxon>
        <taxon>Russulales</taxon>
        <taxon>Auriscalpiaceae</taxon>
        <taxon>Auriscalpium</taxon>
    </lineage>
</organism>
<keyword evidence="2" id="KW-1185">Reference proteome</keyword>
<comment type="caution">
    <text evidence="1">The sequence shown here is derived from an EMBL/GenBank/DDBJ whole genome shotgun (WGS) entry which is preliminary data.</text>
</comment>
<dbReference type="Proteomes" id="UP000814033">
    <property type="component" value="Unassembled WGS sequence"/>
</dbReference>
<accession>A0ACB8R3S0</accession>
<reference evidence="1" key="1">
    <citation type="submission" date="2021-02" db="EMBL/GenBank/DDBJ databases">
        <authorList>
            <consortium name="DOE Joint Genome Institute"/>
            <person name="Ahrendt S."/>
            <person name="Looney B.P."/>
            <person name="Miyauchi S."/>
            <person name="Morin E."/>
            <person name="Drula E."/>
            <person name="Courty P.E."/>
            <person name="Chicoki N."/>
            <person name="Fauchery L."/>
            <person name="Kohler A."/>
            <person name="Kuo A."/>
            <person name="Labutti K."/>
            <person name="Pangilinan J."/>
            <person name="Lipzen A."/>
            <person name="Riley R."/>
            <person name="Andreopoulos W."/>
            <person name="He G."/>
            <person name="Johnson J."/>
            <person name="Barry K.W."/>
            <person name="Grigoriev I.V."/>
            <person name="Nagy L."/>
            <person name="Hibbett D."/>
            <person name="Henrissat B."/>
            <person name="Matheny P.B."/>
            <person name="Labbe J."/>
            <person name="Martin F."/>
        </authorList>
    </citation>
    <scope>NUCLEOTIDE SEQUENCE</scope>
    <source>
        <strain evidence="1">FP105234-sp</strain>
    </source>
</reference>
<protein>
    <submittedName>
        <fullName evidence="1">Uncharacterized protein</fullName>
    </submittedName>
</protein>
<name>A0ACB8R3S0_9AGAM</name>